<comment type="caution">
    <text evidence="1">The sequence shown here is derived from an EMBL/GenBank/DDBJ whole genome shotgun (WGS) entry which is preliminary data.</text>
</comment>
<proteinExistence type="predicted"/>
<dbReference type="Proteomes" id="UP000027583">
    <property type="component" value="Unassembled WGS sequence"/>
</dbReference>
<dbReference type="RefSeq" id="WP_035444563.1">
    <property type="nucleotide sequence ID" value="NZ_CBLX010000027.1"/>
</dbReference>
<name>A0A060QKF4_9PROT</name>
<reference evidence="1 2" key="1">
    <citation type="journal article" date="2014" name="Genome Biol. Evol.">
        <title>Acetic acid bacteria genomes reveal functional traits for adaptation to life in insect guts.</title>
        <authorList>
            <person name="Chouaia B."/>
            <person name="Gaiarsa S."/>
            <person name="Crotti E."/>
            <person name="Comandatore F."/>
            <person name="Degli Esposti M."/>
            <person name="Ricci I."/>
            <person name="Alma A."/>
            <person name="Favia G."/>
            <person name="Bandi C."/>
            <person name="Daffonchio D."/>
        </authorList>
    </citation>
    <scope>NUCLEOTIDE SEQUENCE [LARGE SCALE GENOMIC DNA]</scope>
    <source>
        <strain evidence="1 2">SF2.1</strain>
    </source>
</reference>
<evidence type="ECO:0000313" key="2">
    <source>
        <dbReference type="Proteomes" id="UP000027583"/>
    </source>
</evidence>
<protein>
    <submittedName>
        <fullName evidence="1">Uncharacterized protein</fullName>
    </submittedName>
</protein>
<reference evidence="1 2" key="2">
    <citation type="journal article" date="2014" name="PLoS ONE">
        <title>Evolution of mitochondria reconstructed from the energy metabolism of living bacteria.</title>
        <authorList>
            <person name="Degli Esposti M."/>
            <person name="Chouaia B."/>
            <person name="Comandatore F."/>
            <person name="Crotti E."/>
            <person name="Sassera D."/>
            <person name="Lievens P.M."/>
            <person name="Daffonchio D."/>
            <person name="Bandi C."/>
        </authorList>
    </citation>
    <scope>NUCLEOTIDE SEQUENCE [LARGE SCALE GENOMIC DNA]</scope>
    <source>
        <strain evidence="1 2">SF2.1</strain>
    </source>
</reference>
<organism evidence="1 2">
    <name type="scientific">Asaia bogorensis</name>
    <dbReference type="NCBI Taxonomy" id="91915"/>
    <lineage>
        <taxon>Bacteria</taxon>
        <taxon>Pseudomonadati</taxon>
        <taxon>Pseudomonadota</taxon>
        <taxon>Alphaproteobacteria</taxon>
        <taxon>Acetobacterales</taxon>
        <taxon>Acetobacteraceae</taxon>
        <taxon>Asaia</taxon>
    </lineage>
</organism>
<dbReference type="eggNOG" id="ENOG502ZV4T">
    <property type="taxonomic scope" value="Bacteria"/>
</dbReference>
<dbReference type="AlphaFoldDB" id="A0A060QKF4"/>
<dbReference type="EMBL" id="CBLX010000027">
    <property type="protein sequence ID" value="CDG41303.1"/>
    <property type="molecule type" value="Genomic_DNA"/>
</dbReference>
<evidence type="ECO:0000313" key="1">
    <source>
        <dbReference type="EMBL" id="CDG41303.1"/>
    </source>
</evidence>
<gene>
    <name evidence="1" type="ORF">ASAP_3258</name>
</gene>
<sequence length="409" mass="42465">MARLGAYPRIATLDGSEVIVIEQQGCTRSMPLGDIAPAVPEKAASGVFFADDGATVGRIGDRLFIGAAADNQGQRNRDTTRNDWLSQIMGSTSIGAWATWTSTFAAISRFGATGITGASRTSDSQKQSSYMGFVPSAIGVAAWGVADETQSPTTATAYAYYGEGWRMAGVNYQPSFVMELETVNMGGAAAGMSTPYHPNCGGGTYAIQIGSGGGQTQGSSDAEVGIVFVRNPSRHKSGIIFANDSLTGTDGTDGYGTAIAMGTRQGIEWRTGETRENVQGLDSGAMLFSTVSQTKKGQRLQFSDDGMLITNMAGQLIFSISPNASPTNTLNIQAGSGQAAAGLYVQEGQGGSANLGLYPAPGGELQIASPVTGQGAKLSQNDQPVQWLHININGQSLRLPLFTPEQAGG</sequence>
<accession>A0A060QKF4</accession>